<keyword evidence="2 4" id="KW-0238">DNA-binding</keyword>
<evidence type="ECO:0000313" key="6">
    <source>
        <dbReference type="EMBL" id="MFD2416823.1"/>
    </source>
</evidence>
<dbReference type="InterPro" id="IPR009057">
    <property type="entry name" value="Homeodomain-like_sf"/>
</dbReference>
<evidence type="ECO:0000256" key="3">
    <source>
        <dbReference type="ARBA" id="ARBA00023163"/>
    </source>
</evidence>
<dbReference type="Gene3D" id="1.10.357.10">
    <property type="entry name" value="Tetracycline Repressor, domain 2"/>
    <property type="match status" value="1"/>
</dbReference>
<proteinExistence type="predicted"/>
<evidence type="ECO:0000256" key="1">
    <source>
        <dbReference type="ARBA" id="ARBA00023015"/>
    </source>
</evidence>
<dbReference type="PANTHER" id="PTHR30055">
    <property type="entry name" value="HTH-TYPE TRANSCRIPTIONAL REGULATOR RUTR"/>
    <property type="match status" value="1"/>
</dbReference>
<dbReference type="PANTHER" id="PTHR30055:SF151">
    <property type="entry name" value="TRANSCRIPTIONAL REGULATORY PROTEIN"/>
    <property type="match status" value="1"/>
</dbReference>
<dbReference type="InterPro" id="IPR004111">
    <property type="entry name" value="Repressor_TetR_C"/>
</dbReference>
<keyword evidence="3" id="KW-0804">Transcription</keyword>
<keyword evidence="7" id="KW-1185">Reference proteome</keyword>
<keyword evidence="1" id="KW-0805">Transcription regulation</keyword>
<evidence type="ECO:0000259" key="5">
    <source>
        <dbReference type="PROSITE" id="PS50977"/>
    </source>
</evidence>
<dbReference type="Pfam" id="PF02909">
    <property type="entry name" value="TetR_C_1"/>
    <property type="match status" value="1"/>
</dbReference>
<feature type="DNA-binding region" description="H-T-H motif" evidence="4">
    <location>
        <begin position="39"/>
        <end position="58"/>
    </location>
</feature>
<dbReference type="InterPro" id="IPR036271">
    <property type="entry name" value="Tet_transcr_reg_TetR-rel_C_sf"/>
</dbReference>
<reference evidence="7" key="1">
    <citation type="journal article" date="2019" name="Int. J. Syst. Evol. Microbiol.">
        <title>The Global Catalogue of Microorganisms (GCM) 10K type strain sequencing project: providing services to taxonomists for standard genome sequencing and annotation.</title>
        <authorList>
            <consortium name="The Broad Institute Genomics Platform"/>
            <consortium name="The Broad Institute Genome Sequencing Center for Infectious Disease"/>
            <person name="Wu L."/>
            <person name="Ma J."/>
        </authorList>
    </citation>
    <scope>NUCLEOTIDE SEQUENCE [LARGE SCALE GENOMIC DNA]</scope>
    <source>
        <strain evidence="7">CGMCC 4.7645</strain>
    </source>
</reference>
<comment type="caution">
    <text evidence="6">The sequence shown here is derived from an EMBL/GenBank/DDBJ whole genome shotgun (WGS) entry which is preliminary data.</text>
</comment>
<gene>
    <name evidence="6" type="ORF">ACFSXZ_10865</name>
</gene>
<evidence type="ECO:0000256" key="2">
    <source>
        <dbReference type="ARBA" id="ARBA00023125"/>
    </source>
</evidence>
<dbReference type="Pfam" id="PF00440">
    <property type="entry name" value="TetR_N"/>
    <property type="match status" value="1"/>
</dbReference>
<evidence type="ECO:0000256" key="4">
    <source>
        <dbReference type="PROSITE-ProRule" id="PRU00335"/>
    </source>
</evidence>
<dbReference type="PRINTS" id="PR00455">
    <property type="entry name" value="HTHTETR"/>
</dbReference>
<dbReference type="RefSeq" id="WP_378263964.1">
    <property type="nucleotide sequence ID" value="NZ_JBHUKR010000006.1"/>
</dbReference>
<organism evidence="6 7">
    <name type="scientific">Amycolatopsis pigmentata</name>
    <dbReference type="NCBI Taxonomy" id="450801"/>
    <lineage>
        <taxon>Bacteria</taxon>
        <taxon>Bacillati</taxon>
        <taxon>Actinomycetota</taxon>
        <taxon>Actinomycetes</taxon>
        <taxon>Pseudonocardiales</taxon>
        <taxon>Pseudonocardiaceae</taxon>
        <taxon>Amycolatopsis</taxon>
    </lineage>
</organism>
<dbReference type="InterPro" id="IPR001647">
    <property type="entry name" value="HTH_TetR"/>
</dbReference>
<dbReference type="InterPro" id="IPR050109">
    <property type="entry name" value="HTH-type_TetR-like_transc_reg"/>
</dbReference>
<dbReference type="SUPFAM" id="SSF48498">
    <property type="entry name" value="Tetracyclin repressor-like, C-terminal domain"/>
    <property type="match status" value="1"/>
</dbReference>
<name>A0ABW5FP68_9PSEU</name>
<sequence length="241" mass="26431">MRVATQGQAESAPRIPLSRDRVLRAAVKVADEHGISALTMRRLAEELGAEAMSLYYHVAKKDEVLDGIVDLVVREINDVVDRLEVSAEGHGWKKAVRQRILSAREVFLRHRWAPAVMETRSTTSPAVLRYYDGLLGLMLRGGLSHDLAHHALHALGSRALGFSQELFDPGGGAADEKAVAEVAKMAGHLPNLAGMLGAIAHDDPDSTPGWCDDQAEFEFGLDLLLDGLERLRDAKWSSRRK</sequence>
<feature type="domain" description="HTH tetR-type" evidence="5">
    <location>
        <begin position="16"/>
        <end position="76"/>
    </location>
</feature>
<dbReference type="Gene3D" id="1.10.10.60">
    <property type="entry name" value="Homeodomain-like"/>
    <property type="match status" value="1"/>
</dbReference>
<dbReference type="EMBL" id="JBHUKR010000006">
    <property type="protein sequence ID" value="MFD2416823.1"/>
    <property type="molecule type" value="Genomic_DNA"/>
</dbReference>
<accession>A0ABW5FP68</accession>
<protein>
    <submittedName>
        <fullName evidence="6">TetR/AcrR family transcriptional regulator</fullName>
    </submittedName>
</protein>
<dbReference type="SUPFAM" id="SSF46689">
    <property type="entry name" value="Homeodomain-like"/>
    <property type="match status" value="1"/>
</dbReference>
<dbReference type="PROSITE" id="PS50977">
    <property type="entry name" value="HTH_TETR_2"/>
    <property type="match status" value="1"/>
</dbReference>
<evidence type="ECO:0000313" key="7">
    <source>
        <dbReference type="Proteomes" id="UP001597417"/>
    </source>
</evidence>
<dbReference type="Proteomes" id="UP001597417">
    <property type="component" value="Unassembled WGS sequence"/>
</dbReference>